<name>A0A377X9G3_KLEPN</name>
<reference evidence="1 2" key="1">
    <citation type="submission" date="2018-06" db="EMBL/GenBank/DDBJ databases">
        <authorList>
            <consortium name="Pathogen Informatics"/>
            <person name="Doyle S."/>
        </authorList>
    </citation>
    <scope>NUCLEOTIDE SEQUENCE [LARGE SCALE GENOMIC DNA]</scope>
    <source>
        <strain evidence="1 2">NCTC5047</strain>
    </source>
</reference>
<dbReference type="Proteomes" id="UP000254340">
    <property type="component" value="Unassembled WGS sequence"/>
</dbReference>
<protein>
    <submittedName>
        <fullName evidence="1">Uncharacterized protein</fullName>
    </submittedName>
</protein>
<accession>A0A377X9G3</accession>
<organism evidence="1 2">
    <name type="scientific">Klebsiella pneumoniae</name>
    <dbReference type="NCBI Taxonomy" id="573"/>
    <lineage>
        <taxon>Bacteria</taxon>
        <taxon>Pseudomonadati</taxon>
        <taxon>Pseudomonadota</taxon>
        <taxon>Gammaproteobacteria</taxon>
        <taxon>Enterobacterales</taxon>
        <taxon>Enterobacteriaceae</taxon>
        <taxon>Klebsiella/Raoultella group</taxon>
        <taxon>Klebsiella</taxon>
        <taxon>Klebsiella pneumoniae complex</taxon>
    </lineage>
</organism>
<evidence type="ECO:0000313" key="2">
    <source>
        <dbReference type="Proteomes" id="UP000254340"/>
    </source>
</evidence>
<dbReference type="AlphaFoldDB" id="A0A377X9G3"/>
<proteinExistence type="predicted"/>
<sequence>MQNVFTALPVASCIRAPTNKEAYRVALGKYAHSATSQPWLQCVMNLYRYDGTVKHWRTGRRRLGMSLMLSTKSVAYVTFAELVALRVG</sequence>
<gene>
    <name evidence="1" type="ORF">NCTC5047_01103</name>
</gene>
<dbReference type="EMBL" id="UGLH01000005">
    <property type="protein sequence ID" value="STT75306.1"/>
    <property type="molecule type" value="Genomic_DNA"/>
</dbReference>
<evidence type="ECO:0000313" key="1">
    <source>
        <dbReference type="EMBL" id="STT75306.1"/>
    </source>
</evidence>